<evidence type="ECO:0000313" key="2">
    <source>
        <dbReference type="EMBL" id="OBJ40274.1"/>
    </source>
</evidence>
<evidence type="ECO:0000256" key="1">
    <source>
        <dbReference type="SAM" id="Coils"/>
    </source>
</evidence>
<comment type="caution">
    <text evidence="2">The sequence shown here is derived from an EMBL/GenBank/DDBJ whole genome shotgun (WGS) entry which is preliminary data.</text>
</comment>
<name>A0A1A3GY54_MYCMU</name>
<sequence length="136" mass="15299">MTESLLKPQLEQQQAVADNEIAALKNQIKRGKELVKQGKAQLTRYNAYKRELDAAIATLYPPALSAPREWASVLDIPHGTLVKPQNYDGLLFVTANGEGWYYDAPGDVEYDQDRGWKLDTSEDEFGPFVEVLKEEA</sequence>
<feature type="coiled-coil region" evidence="1">
    <location>
        <begin position="7"/>
        <end position="41"/>
    </location>
</feature>
<organism evidence="2 3">
    <name type="scientific">Mycolicibacterium mucogenicum</name>
    <name type="common">Mycobacterium mucogenicum</name>
    <dbReference type="NCBI Taxonomy" id="56689"/>
    <lineage>
        <taxon>Bacteria</taxon>
        <taxon>Bacillati</taxon>
        <taxon>Actinomycetota</taxon>
        <taxon>Actinomycetes</taxon>
        <taxon>Mycobacteriales</taxon>
        <taxon>Mycobacteriaceae</taxon>
        <taxon>Mycolicibacterium</taxon>
    </lineage>
</organism>
<dbReference type="RefSeq" id="WP_064982439.1">
    <property type="nucleotide sequence ID" value="NZ_LZLC01000160.1"/>
</dbReference>
<dbReference type="Proteomes" id="UP000093898">
    <property type="component" value="Unassembled WGS sequence"/>
</dbReference>
<proteinExistence type="predicted"/>
<protein>
    <submittedName>
        <fullName evidence="2">Uncharacterized protein</fullName>
    </submittedName>
</protein>
<evidence type="ECO:0000313" key="3">
    <source>
        <dbReference type="Proteomes" id="UP000093898"/>
    </source>
</evidence>
<reference evidence="3" key="1">
    <citation type="submission" date="2016-06" db="EMBL/GenBank/DDBJ databases">
        <authorList>
            <person name="Sutton G."/>
            <person name="Brinkac L."/>
            <person name="Sanka R."/>
            <person name="Adams M."/>
            <person name="Lau E."/>
            <person name="Garcia-Basteiro A."/>
            <person name="Lopez-Varela E."/>
            <person name="Palencia S."/>
        </authorList>
    </citation>
    <scope>NUCLEOTIDE SEQUENCE [LARGE SCALE GENOMIC DNA]</scope>
    <source>
        <strain evidence="3">1127319.6</strain>
    </source>
</reference>
<accession>A0A1A3GY54</accession>
<gene>
    <name evidence="2" type="ORF">A5630_25320</name>
</gene>
<dbReference type="AlphaFoldDB" id="A0A1A3GY54"/>
<keyword evidence="1" id="KW-0175">Coiled coil</keyword>
<dbReference type="EMBL" id="LZLC01000160">
    <property type="protein sequence ID" value="OBJ40274.1"/>
    <property type="molecule type" value="Genomic_DNA"/>
</dbReference>